<sequence length="81" mass="9205">MEMIMKIVSFVKLDRFNEKLNDGKTVVLAGSCKDVKPLNIARNIIVRSTPLNEQMAGWSDEEKNKIALAVYSNSNFRFVLN</sequence>
<organism evidence="1">
    <name type="scientific">Klebsiella pneumoniae</name>
    <dbReference type="NCBI Taxonomy" id="573"/>
    <lineage>
        <taxon>Bacteria</taxon>
        <taxon>Pseudomonadati</taxon>
        <taxon>Pseudomonadota</taxon>
        <taxon>Gammaproteobacteria</taxon>
        <taxon>Enterobacterales</taxon>
        <taxon>Enterobacteriaceae</taxon>
        <taxon>Klebsiella/Raoultella group</taxon>
        <taxon>Klebsiella</taxon>
        <taxon>Klebsiella pneumoniae complex</taxon>
    </lineage>
</organism>
<name>A0A024HVV8_KLEPN</name>
<protein>
    <submittedName>
        <fullName evidence="1">Uncharacterized protein</fullName>
    </submittedName>
</protein>
<evidence type="ECO:0000313" key="1">
    <source>
        <dbReference type="EMBL" id="CDM79714.1"/>
    </source>
</evidence>
<dbReference type="AlphaFoldDB" id="A0A024HVV8"/>
<dbReference type="EMBL" id="HG918041">
    <property type="protein sequence ID" value="CDM79714.1"/>
    <property type="molecule type" value="Genomic_DNA"/>
</dbReference>
<geneLocation type="plasmid" evidence="1">
    <name>pENVA</name>
</geneLocation>
<proteinExistence type="predicted"/>
<gene>
    <name evidence="1" type="ORF">PENVA_0098</name>
</gene>
<dbReference type="RefSeq" id="WP_227648715.1">
    <property type="nucleotide sequence ID" value="NZ_HG918041.1"/>
</dbReference>
<reference evidence="1" key="1">
    <citation type="journal article" date="2014" name="Antimicrob. Agents Chemother.">
        <title>IncH-Type Plasmid Harboring blaCTX-M-15, blaDHA-1, and qnrB4 Genes Recovered from Animal Isolates.</title>
        <authorList>
            <person name="Schluter A."/>
            <person name="Nordmann P."/>
            <person name="Bonnin R.A."/>
            <person name="Millemann Y."/>
            <person name="Eikmeyer F.G."/>
            <person name="Wibberg D."/>
            <person name="Puhler A."/>
            <person name="Poirel L."/>
        </authorList>
    </citation>
    <scope>NUCLEOTIDE SEQUENCE [LARGE SCALE GENOMIC DNA]</scope>
    <source>
        <strain evidence="1">Kp15</strain>
        <plasmid evidence="1">pENVA</plasmid>
    </source>
</reference>
<keyword evidence="1" id="KW-0614">Plasmid</keyword>
<accession>A0A024HVV8</accession>